<proteinExistence type="predicted"/>
<evidence type="ECO:0000313" key="2">
    <source>
        <dbReference type="Proteomes" id="UP001529510"/>
    </source>
</evidence>
<organism evidence="1 2">
    <name type="scientific">Cirrhinus mrigala</name>
    <name type="common">Mrigala</name>
    <dbReference type="NCBI Taxonomy" id="683832"/>
    <lineage>
        <taxon>Eukaryota</taxon>
        <taxon>Metazoa</taxon>
        <taxon>Chordata</taxon>
        <taxon>Craniata</taxon>
        <taxon>Vertebrata</taxon>
        <taxon>Euteleostomi</taxon>
        <taxon>Actinopterygii</taxon>
        <taxon>Neopterygii</taxon>
        <taxon>Teleostei</taxon>
        <taxon>Ostariophysi</taxon>
        <taxon>Cypriniformes</taxon>
        <taxon>Cyprinidae</taxon>
        <taxon>Labeoninae</taxon>
        <taxon>Labeonini</taxon>
        <taxon>Cirrhinus</taxon>
    </lineage>
</organism>
<dbReference type="AlphaFoldDB" id="A0ABD0NGH0"/>
<dbReference type="PANTHER" id="PTHR21063:SF4">
    <property type="entry name" value="CD48 ANTIGEN-RELATED"/>
    <property type="match status" value="1"/>
</dbReference>
<dbReference type="EMBL" id="JAMKFB020000022">
    <property type="protein sequence ID" value="KAL0161108.1"/>
    <property type="molecule type" value="Genomic_DNA"/>
</dbReference>
<comment type="caution">
    <text evidence="1">The sequence shown here is derived from an EMBL/GenBank/DDBJ whole genome shotgun (WGS) entry which is preliminary data.</text>
</comment>
<keyword evidence="2" id="KW-1185">Reference proteome</keyword>
<dbReference type="PANTHER" id="PTHR21063">
    <property type="entry name" value="LFA-3"/>
    <property type="match status" value="1"/>
</dbReference>
<feature type="non-terminal residue" evidence="1">
    <location>
        <position position="84"/>
    </location>
</feature>
<evidence type="ECO:0000313" key="1">
    <source>
        <dbReference type="EMBL" id="KAL0161108.1"/>
    </source>
</evidence>
<dbReference type="SUPFAM" id="SSF48726">
    <property type="entry name" value="Immunoglobulin"/>
    <property type="match status" value="1"/>
</dbReference>
<dbReference type="Gene3D" id="2.60.40.10">
    <property type="entry name" value="Immunoglobulins"/>
    <property type="match status" value="1"/>
</dbReference>
<protein>
    <submittedName>
        <fullName evidence="1">Uncharacterized protein</fullName>
    </submittedName>
</protein>
<sequence length="84" mass="9494">MQWLFRDENQQTSTIATIKGGINKTYDGPDGIFKDSLELDTQTGNLKIKDSKFKHAGCYKVKIRSRKGDTNKISYFVIIGGESF</sequence>
<dbReference type="InterPro" id="IPR036179">
    <property type="entry name" value="Ig-like_dom_sf"/>
</dbReference>
<dbReference type="InterPro" id="IPR013783">
    <property type="entry name" value="Ig-like_fold"/>
</dbReference>
<name>A0ABD0NGH0_CIRMR</name>
<gene>
    <name evidence="1" type="ORF">M9458_044833</name>
</gene>
<accession>A0ABD0NGH0</accession>
<reference evidence="1 2" key="1">
    <citation type="submission" date="2024-05" db="EMBL/GenBank/DDBJ databases">
        <title>Genome sequencing and assembly of Indian major carp, Cirrhinus mrigala (Hamilton, 1822).</title>
        <authorList>
            <person name="Mohindra V."/>
            <person name="Chowdhury L.M."/>
            <person name="Lal K."/>
            <person name="Jena J.K."/>
        </authorList>
    </citation>
    <scope>NUCLEOTIDE SEQUENCE [LARGE SCALE GENOMIC DNA]</scope>
    <source>
        <strain evidence="1">CM1030</strain>
        <tissue evidence="1">Blood</tissue>
    </source>
</reference>
<dbReference type="Proteomes" id="UP001529510">
    <property type="component" value="Unassembled WGS sequence"/>
</dbReference>